<dbReference type="Pfam" id="PF00072">
    <property type="entry name" value="Response_reg"/>
    <property type="match status" value="1"/>
</dbReference>
<dbReference type="GO" id="GO:0043565">
    <property type="term" value="F:sequence-specific DNA binding"/>
    <property type="evidence" value="ECO:0007669"/>
    <property type="project" value="InterPro"/>
</dbReference>
<name>A0AA95MLE1_9BACI</name>
<evidence type="ECO:0000256" key="2">
    <source>
        <dbReference type="ARBA" id="ARBA00023125"/>
    </source>
</evidence>
<keyword evidence="4" id="KW-0597">Phosphoprotein</keyword>
<dbReference type="Gene3D" id="1.10.10.60">
    <property type="entry name" value="Homeodomain-like"/>
    <property type="match status" value="2"/>
</dbReference>
<evidence type="ECO:0000259" key="5">
    <source>
        <dbReference type="PROSITE" id="PS01124"/>
    </source>
</evidence>
<dbReference type="EMBL" id="CP126114">
    <property type="protein sequence ID" value="WHY84025.1"/>
    <property type="molecule type" value="Genomic_DNA"/>
</dbReference>
<dbReference type="PROSITE" id="PS00041">
    <property type="entry name" value="HTH_ARAC_FAMILY_1"/>
    <property type="match status" value="1"/>
</dbReference>
<keyword evidence="3" id="KW-0804">Transcription</keyword>
<dbReference type="PROSITE" id="PS50110">
    <property type="entry name" value="RESPONSE_REGULATORY"/>
    <property type="match status" value="1"/>
</dbReference>
<keyword evidence="2" id="KW-0238">DNA-binding</keyword>
<dbReference type="InterPro" id="IPR020449">
    <property type="entry name" value="Tscrpt_reg_AraC-type_HTH"/>
</dbReference>
<dbReference type="PRINTS" id="PR00032">
    <property type="entry name" value="HTHARAC"/>
</dbReference>
<dbReference type="InterPro" id="IPR001789">
    <property type="entry name" value="Sig_transdc_resp-reg_receiver"/>
</dbReference>
<dbReference type="Gene3D" id="3.40.50.2300">
    <property type="match status" value="1"/>
</dbReference>
<dbReference type="SUPFAM" id="SSF52172">
    <property type="entry name" value="CheY-like"/>
    <property type="match status" value="1"/>
</dbReference>
<dbReference type="InterPro" id="IPR018062">
    <property type="entry name" value="HTH_AraC-typ_CS"/>
</dbReference>
<dbReference type="PROSITE" id="PS01124">
    <property type="entry name" value="HTH_ARAC_FAMILY_2"/>
    <property type="match status" value="1"/>
</dbReference>
<keyword evidence="1" id="KW-0805">Transcription regulation</keyword>
<dbReference type="GO" id="GO:0003700">
    <property type="term" value="F:DNA-binding transcription factor activity"/>
    <property type="evidence" value="ECO:0007669"/>
    <property type="project" value="InterPro"/>
</dbReference>
<dbReference type="RefSeq" id="WP_066096606.1">
    <property type="nucleotide sequence ID" value="NZ_CP126114.1"/>
</dbReference>
<evidence type="ECO:0000256" key="1">
    <source>
        <dbReference type="ARBA" id="ARBA00023015"/>
    </source>
</evidence>
<organism evidence="7 8">
    <name type="scientific">Neobacillus novalis</name>
    <dbReference type="NCBI Taxonomy" id="220687"/>
    <lineage>
        <taxon>Bacteria</taxon>
        <taxon>Bacillati</taxon>
        <taxon>Bacillota</taxon>
        <taxon>Bacilli</taxon>
        <taxon>Bacillales</taxon>
        <taxon>Bacillaceae</taxon>
        <taxon>Neobacillus</taxon>
    </lineage>
</organism>
<dbReference type="SUPFAM" id="SSF46689">
    <property type="entry name" value="Homeodomain-like"/>
    <property type="match status" value="2"/>
</dbReference>
<keyword evidence="8" id="KW-1185">Reference proteome</keyword>
<dbReference type="InterPro" id="IPR018060">
    <property type="entry name" value="HTH_AraC"/>
</dbReference>
<reference evidence="7" key="1">
    <citation type="submission" date="2023-05" db="EMBL/GenBank/DDBJ databases">
        <title>Comparative genomics of Bacillaceae isolates and their secondary metabolite potential.</title>
        <authorList>
            <person name="Song L."/>
            <person name="Nielsen L.J."/>
            <person name="Mohite O."/>
            <person name="Xu X."/>
            <person name="Weber T."/>
            <person name="Kovacs A.T."/>
        </authorList>
    </citation>
    <scope>NUCLEOTIDE SEQUENCE</scope>
    <source>
        <strain evidence="7">XLM17</strain>
    </source>
</reference>
<evidence type="ECO:0000256" key="3">
    <source>
        <dbReference type="ARBA" id="ARBA00023163"/>
    </source>
</evidence>
<dbReference type="KEGG" id="nnv:QNH39_15170"/>
<dbReference type="PANTHER" id="PTHR43280">
    <property type="entry name" value="ARAC-FAMILY TRANSCRIPTIONAL REGULATOR"/>
    <property type="match status" value="1"/>
</dbReference>
<dbReference type="SMART" id="SM00342">
    <property type="entry name" value="HTH_ARAC"/>
    <property type="match status" value="1"/>
</dbReference>
<feature type="modified residue" description="4-aspartylphosphate" evidence="4">
    <location>
        <position position="55"/>
    </location>
</feature>
<accession>A0AA95MLE1</accession>
<dbReference type="AlphaFoldDB" id="A0AA95MLE1"/>
<protein>
    <submittedName>
        <fullName evidence="7">Response regulator</fullName>
    </submittedName>
</protein>
<dbReference type="InterPro" id="IPR009057">
    <property type="entry name" value="Homeodomain-like_sf"/>
</dbReference>
<sequence>MKKMLIVDDDWLISSSLMSMDEWNERNIDVIGTAENGNEALYWMENEKIDIILTDIRMPHMDGIELTKHIYEQSPQIQVIIMSGYEEFAYAHNALKYNAKGYILKPLDTNELFGVIDKILKESEMSLPVLSQTDEKSATYHERLVLSGKSFINANYMNPITLKDVSKRVHLTEHYFGQIFKSTTGESFLNFLTRIRMEKACQLLKKPNLKFYEISQKVGYNDPKYFTKMFQKNYGLTPKEFRKQFFN</sequence>
<evidence type="ECO:0000313" key="7">
    <source>
        <dbReference type="EMBL" id="WHY84025.1"/>
    </source>
</evidence>
<evidence type="ECO:0000313" key="8">
    <source>
        <dbReference type="Proteomes" id="UP001178288"/>
    </source>
</evidence>
<dbReference type="Pfam" id="PF12833">
    <property type="entry name" value="HTH_18"/>
    <property type="match status" value="1"/>
</dbReference>
<proteinExistence type="predicted"/>
<dbReference type="PANTHER" id="PTHR43280:SF2">
    <property type="entry name" value="HTH-TYPE TRANSCRIPTIONAL REGULATOR EXSA"/>
    <property type="match status" value="1"/>
</dbReference>
<dbReference type="GO" id="GO:0000160">
    <property type="term" value="P:phosphorelay signal transduction system"/>
    <property type="evidence" value="ECO:0007669"/>
    <property type="project" value="InterPro"/>
</dbReference>
<dbReference type="CDD" id="cd17536">
    <property type="entry name" value="REC_YesN-like"/>
    <property type="match status" value="1"/>
</dbReference>
<evidence type="ECO:0000259" key="6">
    <source>
        <dbReference type="PROSITE" id="PS50110"/>
    </source>
</evidence>
<feature type="domain" description="Response regulatory" evidence="6">
    <location>
        <begin position="3"/>
        <end position="120"/>
    </location>
</feature>
<evidence type="ECO:0000256" key="4">
    <source>
        <dbReference type="PROSITE-ProRule" id="PRU00169"/>
    </source>
</evidence>
<feature type="domain" description="HTH araC/xylS-type" evidence="5">
    <location>
        <begin position="146"/>
        <end position="244"/>
    </location>
</feature>
<gene>
    <name evidence="7" type="ORF">QNH39_15170</name>
</gene>
<dbReference type="InterPro" id="IPR011006">
    <property type="entry name" value="CheY-like_superfamily"/>
</dbReference>
<dbReference type="Proteomes" id="UP001178288">
    <property type="component" value="Chromosome"/>
</dbReference>
<dbReference type="SMART" id="SM00448">
    <property type="entry name" value="REC"/>
    <property type="match status" value="1"/>
</dbReference>